<dbReference type="InterPro" id="IPR021836">
    <property type="entry name" value="DUF3429"/>
</dbReference>
<dbReference type="Pfam" id="PF11911">
    <property type="entry name" value="DUF3429"/>
    <property type="match status" value="1"/>
</dbReference>
<feature type="transmembrane region" description="Helical" evidence="2">
    <location>
        <begin position="207"/>
        <end position="234"/>
    </location>
</feature>
<dbReference type="OrthoDB" id="194289at2759"/>
<feature type="transmembrane region" description="Helical" evidence="2">
    <location>
        <begin position="163"/>
        <end position="186"/>
    </location>
</feature>
<dbReference type="AlphaFoldDB" id="A0A8H3U0I0"/>
<proteinExistence type="predicted"/>
<keyword evidence="2" id="KW-1133">Transmembrane helix</keyword>
<feature type="compositionally biased region" description="Polar residues" evidence="1">
    <location>
        <begin position="32"/>
        <end position="41"/>
    </location>
</feature>
<dbReference type="Proteomes" id="UP000620104">
    <property type="component" value="Unassembled WGS sequence"/>
</dbReference>
<dbReference type="PANTHER" id="PTHR15887:SF1">
    <property type="entry name" value="TRANSMEMBRANE PROTEIN 69"/>
    <property type="match status" value="1"/>
</dbReference>
<reference evidence="3" key="1">
    <citation type="submission" date="2020-07" db="EMBL/GenBank/DDBJ databases">
        <title>Draft Genome Sequence of a Deep-Sea Yeast, Naganishia (Cryptococcus) liquefaciens strain N6.</title>
        <authorList>
            <person name="Han Y.W."/>
            <person name="Kajitani R."/>
            <person name="Morimoto H."/>
            <person name="Parhat M."/>
            <person name="Tsubouchi H."/>
            <person name="Bakenova O."/>
            <person name="Ogata M."/>
            <person name="Argunhan B."/>
            <person name="Aoki R."/>
            <person name="Kajiwara S."/>
            <person name="Itoh T."/>
            <person name="Iwasaki H."/>
        </authorList>
    </citation>
    <scope>NUCLEOTIDE SEQUENCE</scope>
    <source>
        <strain evidence="3">N6</strain>
    </source>
</reference>
<dbReference type="PANTHER" id="PTHR15887">
    <property type="entry name" value="TRANSMEMBRANE PROTEIN 69"/>
    <property type="match status" value="1"/>
</dbReference>
<feature type="compositionally biased region" description="Acidic residues" evidence="1">
    <location>
        <begin position="353"/>
        <end position="362"/>
    </location>
</feature>
<organism evidence="3 4">
    <name type="scientific">Naganishia liquefaciens</name>
    <dbReference type="NCBI Taxonomy" id="104408"/>
    <lineage>
        <taxon>Eukaryota</taxon>
        <taxon>Fungi</taxon>
        <taxon>Dikarya</taxon>
        <taxon>Basidiomycota</taxon>
        <taxon>Agaricomycotina</taxon>
        <taxon>Tremellomycetes</taxon>
        <taxon>Filobasidiales</taxon>
        <taxon>Filobasidiaceae</taxon>
        <taxon>Naganishia</taxon>
    </lineage>
</organism>
<evidence type="ECO:0000256" key="1">
    <source>
        <dbReference type="SAM" id="MobiDB-lite"/>
    </source>
</evidence>
<keyword evidence="2" id="KW-0812">Transmembrane</keyword>
<evidence type="ECO:0000256" key="2">
    <source>
        <dbReference type="SAM" id="Phobius"/>
    </source>
</evidence>
<evidence type="ECO:0000313" key="3">
    <source>
        <dbReference type="EMBL" id="GHJ90336.1"/>
    </source>
</evidence>
<accession>A0A8H3U0I0</accession>
<keyword evidence="4" id="KW-1185">Reference proteome</keyword>
<keyword evidence="2" id="KW-0472">Membrane</keyword>
<feature type="region of interest" description="Disordered" evidence="1">
    <location>
        <begin position="30"/>
        <end position="53"/>
    </location>
</feature>
<protein>
    <submittedName>
        <fullName evidence="3">Uncharacterized protein</fullName>
    </submittedName>
</protein>
<feature type="transmembrane region" description="Helical" evidence="2">
    <location>
        <begin position="121"/>
        <end position="143"/>
    </location>
</feature>
<feature type="region of interest" description="Disordered" evidence="1">
    <location>
        <begin position="349"/>
        <end position="417"/>
    </location>
</feature>
<evidence type="ECO:0000313" key="4">
    <source>
        <dbReference type="Proteomes" id="UP000620104"/>
    </source>
</evidence>
<feature type="compositionally biased region" description="Basic and acidic residues" evidence="1">
    <location>
        <begin position="42"/>
        <end position="53"/>
    </location>
</feature>
<gene>
    <name evidence="3" type="ORF">NliqN6_6738</name>
</gene>
<feature type="compositionally biased region" description="Basic and acidic residues" evidence="1">
    <location>
        <begin position="384"/>
        <end position="417"/>
    </location>
</feature>
<feature type="transmembrane region" description="Helical" evidence="2">
    <location>
        <begin position="261"/>
        <end position="283"/>
    </location>
</feature>
<feature type="compositionally biased region" description="Basic and acidic residues" evidence="1">
    <location>
        <begin position="363"/>
        <end position="375"/>
    </location>
</feature>
<dbReference type="EMBL" id="BLZA01000058">
    <property type="protein sequence ID" value="GHJ90336.1"/>
    <property type="molecule type" value="Genomic_DNA"/>
</dbReference>
<name>A0A8H3U0I0_9TREE</name>
<comment type="caution">
    <text evidence="3">The sequence shown here is derived from an EMBL/GenBank/DDBJ whole genome shotgun (WGS) entry which is preliminary data.</text>
</comment>
<sequence>MFRSTFSQSTRFVRTPLRAPQAPLRFAAIRPLTTSRPSFHPSSDKPNPHVDPQHLTLKAKDEAKALARDLAGMIGGGQHHARKVAEEAAAGARENVHAQGSVEQDFISTTKFFARDIPRHVLVFGLAGTLPYLATSVSTVVLAREASLAASQLPNISGLDFTSAMSALHTVEAVQITYGAIILSFLGALHWGMEFAKYGGQVGYERLIVGVVPVLVAWPTTFLSHGIALAVQWAGFTGTWMLDQRANTRGWTPHWYATYRFYLSIIVGFSIIGTLAATGYYGVGSGALAGPNEKDVTTAKLTSMQRLDQVAAKNHRKVSGVKTGHVAGEIETESMGEDGDAYVKFTNKTKTEEEAEEEEQEHEEVASKQDTKEIDQAATTPEGFKSEIKGRTDVRDGTQDKEASAGRADTESGKEGR</sequence>